<dbReference type="Pfam" id="PF00296">
    <property type="entry name" value="Bac_luciferase"/>
    <property type="match status" value="1"/>
</dbReference>
<protein>
    <submittedName>
        <fullName evidence="6">LLM class flavin-dependent oxidoreductase</fullName>
    </submittedName>
</protein>
<dbReference type="EMBL" id="RAQU01000194">
    <property type="protein sequence ID" value="RKK01997.1"/>
    <property type="molecule type" value="Genomic_DNA"/>
</dbReference>
<evidence type="ECO:0000313" key="9">
    <source>
        <dbReference type="Proteomes" id="UP000278036"/>
    </source>
</evidence>
<dbReference type="InterPro" id="IPR011251">
    <property type="entry name" value="Luciferase-like_dom"/>
</dbReference>
<dbReference type="OrthoDB" id="9804736at2"/>
<dbReference type="RefSeq" id="WP_120640368.1">
    <property type="nucleotide sequence ID" value="NZ_RAQU01000194.1"/>
</dbReference>
<dbReference type="AlphaFoldDB" id="A0A3A9J467"/>
<dbReference type="Gene3D" id="3.20.20.30">
    <property type="entry name" value="Luciferase-like domain"/>
    <property type="match status" value="1"/>
</dbReference>
<evidence type="ECO:0000256" key="3">
    <source>
        <dbReference type="ARBA" id="ARBA00023002"/>
    </source>
</evidence>
<dbReference type="Proteomes" id="UP000274097">
    <property type="component" value="Unassembled WGS sequence"/>
</dbReference>
<dbReference type="PANTHER" id="PTHR30137:SF16">
    <property type="entry name" value="BLL0895 PROTEIN"/>
    <property type="match status" value="1"/>
</dbReference>
<dbReference type="InterPro" id="IPR036661">
    <property type="entry name" value="Luciferase-like_sf"/>
</dbReference>
<evidence type="ECO:0000256" key="2">
    <source>
        <dbReference type="ARBA" id="ARBA00022630"/>
    </source>
</evidence>
<keyword evidence="8" id="KW-1185">Reference proteome</keyword>
<dbReference type="GO" id="GO:0005829">
    <property type="term" value="C:cytosol"/>
    <property type="evidence" value="ECO:0007669"/>
    <property type="project" value="TreeGrafter"/>
</dbReference>
<gene>
    <name evidence="6" type="ORF">D6Z83_22080</name>
    <name evidence="7" type="ORF">EBE87_11430</name>
</gene>
<evidence type="ECO:0000313" key="7">
    <source>
        <dbReference type="EMBL" id="RMI24753.1"/>
    </source>
</evidence>
<name>A0A3A9J467_9PROT</name>
<evidence type="ECO:0000313" key="8">
    <source>
        <dbReference type="Proteomes" id="UP000274097"/>
    </source>
</evidence>
<keyword evidence="3" id="KW-0560">Oxidoreductase</keyword>
<dbReference type="GO" id="GO:0004497">
    <property type="term" value="F:monooxygenase activity"/>
    <property type="evidence" value="ECO:0007669"/>
    <property type="project" value="UniProtKB-KW"/>
</dbReference>
<organism evidence="6 9">
    <name type="scientific">Teichococcus wenyumeiae</name>
    <dbReference type="NCBI Taxonomy" id="2478470"/>
    <lineage>
        <taxon>Bacteria</taxon>
        <taxon>Pseudomonadati</taxon>
        <taxon>Pseudomonadota</taxon>
        <taxon>Alphaproteobacteria</taxon>
        <taxon>Acetobacterales</taxon>
        <taxon>Roseomonadaceae</taxon>
        <taxon>Roseomonas</taxon>
    </lineage>
</organism>
<feature type="domain" description="Luciferase-like" evidence="5">
    <location>
        <begin position="1"/>
        <end position="321"/>
    </location>
</feature>
<dbReference type="EMBL" id="RFLX01000007">
    <property type="protein sequence ID" value="RMI24753.1"/>
    <property type="molecule type" value="Genomic_DNA"/>
</dbReference>
<evidence type="ECO:0000256" key="4">
    <source>
        <dbReference type="ARBA" id="ARBA00023033"/>
    </source>
</evidence>
<reference evidence="6 9" key="1">
    <citation type="submission" date="2018-09" db="EMBL/GenBank/DDBJ databases">
        <title>Roseomonas sp. nov., isolated from feces of Tibetan antelopes in the Qinghai-Tibet plateau, China.</title>
        <authorList>
            <person name="Tian Z."/>
        </authorList>
    </citation>
    <scope>NUCLEOTIDE SEQUENCE [LARGE SCALE GENOMIC DNA]</scope>
    <source>
        <strain evidence="7 8">Z23</strain>
        <strain evidence="6 9">Z24</strain>
    </source>
</reference>
<evidence type="ECO:0000256" key="1">
    <source>
        <dbReference type="ARBA" id="ARBA00010426"/>
    </source>
</evidence>
<dbReference type="InterPro" id="IPR050766">
    <property type="entry name" value="Bact_Lucif_Oxidored"/>
</dbReference>
<dbReference type="SUPFAM" id="SSF51679">
    <property type="entry name" value="Bacterial luciferase-like"/>
    <property type="match status" value="1"/>
</dbReference>
<dbReference type="PANTHER" id="PTHR30137">
    <property type="entry name" value="LUCIFERASE-LIKE MONOOXYGENASE"/>
    <property type="match status" value="1"/>
</dbReference>
<accession>A0A3A9J467</accession>
<comment type="caution">
    <text evidence="6">The sequence shown here is derived from an EMBL/GenBank/DDBJ whole genome shotgun (WGS) entry which is preliminary data.</text>
</comment>
<proteinExistence type="inferred from homology"/>
<comment type="similarity">
    <text evidence="1">Belongs to the bacterial luciferase oxidoreductase family.</text>
</comment>
<evidence type="ECO:0000259" key="5">
    <source>
        <dbReference type="Pfam" id="PF00296"/>
    </source>
</evidence>
<dbReference type="InParanoid" id="A0A3A9J467"/>
<dbReference type="GO" id="GO:0016705">
    <property type="term" value="F:oxidoreductase activity, acting on paired donors, with incorporation or reduction of molecular oxygen"/>
    <property type="evidence" value="ECO:0007669"/>
    <property type="project" value="InterPro"/>
</dbReference>
<keyword evidence="4" id="KW-0503">Monooxygenase</keyword>
<dbReference type="Proteomes" id="UP000278036">
    <property type="component" value="Unassembled WGS sequence"/>
</dbReference>
<keyword evidence="2" id="KW-0285">Flavoprotein</keyword>
<evidence type="ECO:0000313" key="6">
    <source>
        <dbReference type="EMBL" id="RKK01997.1"/>
    </source>
</evidence>
<sequence>MKLGLFMMPLHPADRPLRDTLAENTEKSLLAEELGFEELWIGEHFSATTEPICSPLMFLASLLPQTKRIKMGTGVINLPNHHPAIVASEVALFDHMSNGRLLFGIGPGGLASDFELFDNEDPQKRGERMLESIDTILQLWTQDPPYRVSGKYWDLKLSEAIVPDLGIGYLRKPLQQPHPPIAMSAMSPFSGSVKTAAMQGWSPISANFIPEYSVASHWKKYLEGCAAVGRTPDGQDWRVARNIVVAPTDEEARERAFSTAGSNHYYYRYLWEVLRRGNYSIAIKPDPKMDDSEVTVEMLIEATVIHGSPETVTRKLAGLRERIGPFGTLLMAGMDWSGPNREWERDSMRLLAQEVMPALHRQTVPA</sequence>